<dbReference type="OrthoDB" id="2158839at2759"/>
<sequence>CTLCLRRFAHKVNECRAQMLWDGRAQTAAQQVSNTLKMRDGRLICMDYQIRNGCSRTNT</sequence>
<evidence type="ECO:0000313" key="1">
    <source>
        <dbReference type="EMBL" id="KZP30230.1"/>
    </source>
</evidence>
<keyword evidence="2" id="KW-1185">Reference proteome</keyword>
<organism evidence="1 2">
    <name type="scientific">Athelia psychrophila</name>
    <dbReference type="NCBI Taxonomy" id="1759441"/>
    <lineage>
        <taxon>Eukaryota</taxon>
        <taxon>Fungi</taxon>
        <taxon>Dikarya</taxon>
        <taxon>Basidiomycota</taxon>
        <taxon>Agaricomycotina</taxon>
        <taxon>Agaricomycetes</taxon>
        <taxon>Agaricomycetidae</taxon>
        <taxon>Atheliales</taxon>
        <taxon>Atheliaceae</taxon>
        <taxon>Athelia</taxon>
    </lineage>
</organism>
<dbReference type="Proteomes" id="UP000076532">
    <property type="component" value="Unassembled WGS sequence"/>
</dbReference>
<protein>
    <submittedName>
        <fullName evidence="1">Uncharacterized protein</fullName>
    </submittedName>
</protein>
<evidence type="ECO:0000313" key="2">
    <source>
        <dbReference type="Proteomes" id="UP000076532"/>
    </source>
</evidence>
<reference evidence="1 2" key="1">
    <citation type="journal article" date="2016" name="Mol. Biol. Evol.">
        <title>Comparative Genomics of Early-Diverging Mushroom-Forming Fungi Provides Insights into the Origins of Lignocellulose Decay Capabilities.</title>
        <authorList>
            <person name="Nagy L.G."/>
            <person name="Riley R."/>
            <person name="Tritt A."/>
            <person name="Adam C."/>
            <person name="Daum C."/>
            <person name="Floudas D."/>
            <person name="Sun H."/>
            <person name="Yadav J.S."/>
            <person name="Pangilinan J."/>
            <person name="Larsson K.H."/>
            <person name="Matsuura K."/>
            <person name="Barry K."/>
            <person name="Labutti K."/>
            <person name="Kuo R."/>
            <person name="Ohm R.A."/>
            <person name="Bhattacharya S.S."/>
            <person name="Shirouzu T."/>
            <person name="Yoshinaga Y."/>
            <person name="Martin F.M."/>
            <person name="Grigoriev I.V."/>
            <person name="Hibbett D.S."/>
        </authorList>
    </citation>
    <scope>NUCLEOTIDE SEQUENCE [LARGE SCALE GENOMIC DNA]</scope>
    <source>
        <strain evidence="1 2">CBS 109695</strain>
    </source>
</reference>
<feature type="non-terminal residue" evidence="1">
    <location>
        <position position="59"/>
    </location>
</feature>
<dbReference type="AlphaFoldDB" id="A0A166T6C6"/>
<feature type="non-terminal residue" evidence="1">
    <location>
        <position position="1"/>
    </location>
</feature>
<proteinExistence type="predicted"/>
<accession>A0A166T6C6</accession>
<dbReference type="EMBL" id="KV417495">
    <property type="protein sequence ID" value="KZP30230.1"/>
    <property type="molecule type" value="Genomic_DNA"/>
</dbReference>
<gene>
    <name evidence="1" type="ORF">FIBSPDRAFT_678979</name>
</gene>
<name>A0A166T6C6_9AGAM</name>